<evidence type="ECO:0000313" key="3">
    <source>
        <dbReference type="EMBL" id="EFP84336.1"/>
    </source>
</evidence>
<keyword evidence="2" id="KW-0732">Signal</keyword>
<feature type="signal peptide" evidence="2">
    <location>
        <begin position="1"/>
        <end position="25"/>
    </location>
</feature>
<dbReference type="Proteomes" id="UP000008783">
    <property type="component" value="Unassembled WGS sequence"/>
</dbReference>
<feature type="compositionally biased region" description="Polar residues" evidence="1">
    <location>
        <begin position="98"/>
        <end position="109"/>
    </location>
</feature>
<dbReference type="RefSeq" id="XP_003328755.1">
    <property type="nucleotide sequence ID" value="XM_003328707.2"/>
</dbReference>
<dbReference type="EMBL" id="DS178290">
    <property type="protein sequence ID" value="EFP84336.1"/>
    <property type="molecule type" value="Genomic_DNA"/>
</dbReference>
<keyword evidence="4" id="KW-1185">Reference proteome</keyword>
<protein>
    <submittedName>
        <fullName evidence="3">Uncharacterized protein</fullName>
    </submittedName>
</protein>
<dbReference type="InParanoid" id="E3KJ61"/>
<dbReference type="VEuPathDB" id="FungiDB:PGTG_10056"/>
<evidence type="ECO:0000256" key="1">
    <source>
        <dbReference type="SAM" id="MobiDB-lite"/>
    </source>
</evidence>
<feature type="region of interest" description="Disordered" evidence="1">
    <location>
        <begin position="190"/>
        <end position="217"/>
    </location>
</feature>
<feature type="chain" id="PRO_5003173933" evidence="2">
    <location>
        <begin position="26"/>
        <end position="766"/>
    </location>
</feature>
<name>E3KJ61_PUCGT</name>
<feature type="region of interest" description="Disordered" evidence="1">
    <location>
        <begin position="98"/>
        <end position="118"/>
    </location>
</feature>
<evidence type="ECO:0000256" key="2">
    <source>
        <dbReference type="SAM" id="SignalP"/>
    </source>
</evidence>
<sequence>MRGLELLCRPLWLCGIAFMHQLTQAAFHPIRSTRVRLSGLGSSSGSKNYYRPIPENEGRIWAVGAHPEFHHPRTSGAILEVPSTRRNTGQICMEGHQLDQTSGSTSNNHGCRKSGLGGDSKRARLEVRNWATNEDLESFLQSDEDQLVQTNYSGSETTGNGSTLMTPSLTELDWDLIWKELNTVGPTIAPPIETNIPAPRPNSKPTQPGSSLEQPKSIQLPQEDPMEDELNKMLKQHQPNGIHSPLSGIEPPIIRIEATLDQRDEPEYARLADQYVQAFEPEIRSLEKYQFCQDFWMGQPSNGIEFPEGGLIVGPLDGDPKEPMAMIVPLNSSGSLFEMNNLLMVFKELHKWIIHTHGLLCKRFKTAASAQPDLQSLEFWLLGEIFSPKQGLPVIGRFCTNKLANRNFEAVQEWVVKYLVEKESALTTSLAIIAIWFKNTCPKQWKRCFRADDYFWAHAATLLQGENPSHLIHQETGLVNKNTNRIIVNTEDKSSFKGYKNRFTNIFVDGDPKKVKIGNFQLLDMTLNPPHIPKPKGRMAMMNWMTGPHMWKMDQGLSGCAHGILDRHAEVSANELGGIQRWHKVFPLERVVIARFRNGALCVRHLSHEGDQEILEQQWFKRKLRKLLSHMDASSLAILTAFASLCPATLTVPLQVSFFEFLSRKLFGTATEPFFPLFGPLDKTIADLATSPAFDEVQLYLLKVFHDESPFKYLEAALTLLGYWLKNENQYFWNEHIKSDQFYSQFIISALPKRFNNLIHDPPKHR</sequence>
<dbReference type="AlphaFoldDB" id="E3KJ61"/>
<gene>
    <name evidence="3" type="ORF">PGTG_10056</name>
</gene>
<dbReference type="HOGENOM" id="CLU_362955_0_0_1"/>
<dbReference type="KEGG" id="pgr:PGTG_10056"/>
<proteinExistence type="predicted"/>
<evidence type="ECO:0000313" key="4">
    <source>
        <dbReference type="Proteomes" id="UP000008783"/>
    </source>
</evidence>
<feature type="compositionally biased region" description="Polar residues" evidence="1">
    <location>
        <begin position="203"/>
        <end position="217"/>
    </location>
</feature>
<reference evidence="4" key="2">
    <citation type="journal article" date="2011" name="Proc. Natl. Acad. Sci. U.S.A.">
        <title>Obligate biotrophy features unraveled by the genomic analysis of rust fungi.</title>
        <authorList>
            <person name="Duplessis S."/>
            <person name="Cuomo C.A."/>
            <person name="Lin Y.-C."/>
            <person name="Aerts A."/>
            <person name="Tisserant E."/>
            <person name="Veneault-Fourrey C."/>
            <person name="Joly D.L."/>
            <person name="Hacquard S."/>
            <person name="Amselem J."/>
            <person name="Cantarel B.L."/>
            <person name="Chiu R."/>
            <person name="Coutinho P.M."/>
            <person name="Feau N."/>
            <person name="Field M."/>
            <person name="Frey P."/>
            <person name="Gelhaye E."/>
            <person name="Goldberg J."/>
            <person name="Grabherr M.G."/>
            <person name="Kodira C.D."/>
            <person name="Kohler A."/>
            <person name="Kuees U."/>
            <person name="Lindquist E.A."/>
            <person name="Lucas S.M."/>
            <person name="Mago R."/>
            <person name="Mauceli E."/>
            <person name="Morin E."/>
            <person name="Murat C."/>
            <person name="Pangilinan J.L."/>
            <person name="Park R."/>
            <person name="Pearson M."/>
            <person name="Quesneville H."/>
            <person name="Rouhier N."/>
            <person name="Sakthikumar S."/>
            <person name="Salamov A.A."/>
            <person name="Schmutz J."/>
            <person name="Selles B."/>
            <person name="Shapiro H."/>
            <person name="Tanguay P."/>
            <person name="Tuskan G.A."/>
            <person name="Henrissat B."/>
            <person name="Van de Peer Y."/>
            <person name="Rouze P."/>
            <person name="Ellis J.G."/>
            <person name="Dodds P.N."/>
            <person name="Schein J.E."/>
            <person name="Zhong S."/>
            <person name="Hamelin R.C."/>
            <person name="Grigoriev I.V."/>
            <person name="Szabo L.J."/>
            <person name="Martin F."/>
        </authorList>
    </citation>
    <scope>NUCLEOTIDE SEQUENCE [LARGE SCALE GENOMIC DNA]</scope>
    <source>
        <strain evidence="4">CRL 75-36-700-3 / race SCCL</strain>
    </source>
</reference>
<organism evidence="3 4">
    <name type="scientific">Puccinia graminis f. sp. tritici (strain CRL 75-36-700-3 / race SCCL)</name>
    <name type="common">Black stem rust fungus</name>
    <dbReference type="NCBI Taxonomy" id="418459"/>
    <lineage>
        <taxon>Eukaryota</taxon>
        <taxon>Fungi</taxon>
        <taxon>Dikarya</taxon>
        <taxon>Basidiomycota</taxon>
        <taxon>Pucciniomycotina</taxon>
        <taxon>Pucciniomycetes</taxon>
        <taxon>Pucciniales</taxon>
        <taxon>Pucciniaceae</taxon>
        <taxon>Puccinia</taxon>
    </lineage>
</organism>
<dbReference type="OrthoDB" id="2495444at2759"/>
<reference key="1">
    <citation type="submission" date="2007-01" db="EMBL/GenBank/DDBJ databases">
        <title>The Genome Sequence of Puccinia graminis f. sp. tritici Strain CRL 75-36-700-3.</title>
        <authorList>
            <consortium name="The Broad Institute Genome Sequencing Platform"/>
            <person name="Birren B."/>
            <person name="Lander E."/>
            <person name="Galagan J."/>
            <person name="Nusbaum C."/>
            <person name="Devon K."/>
            <person name="Cuomo C."/>
            <person name="Jaffe D."/>
            <person name="Butler J."/>
            <person name="Alvarez P."/>
            <person name="Gnerre S."/>
            <person name="Grabherr M."/>
            <person name="Mauceli E."/>
            <person name="Brockman W."/>
            <person name="Young S."/>
            <person name="LaButti K."/>
            <person name="Sykes S."/>
            <person name="DeCaprio D."/>
            <person name="Crawford M."/>
            <person name="Koehrsen M."/>
            <person name="Engels R."/>
            <person name="Montgomery P."/>
            <person name="Pearson M."/>
            <person name="Howarth C."/>
            <person name="Larson L."/>
            <person name="White J."/>
            <person name="Zeng Q."/>
            <person name="Kodira C."/>
            <person name="Yandava C."/>
            <person name="Alvarado L."/>
            <person name="O'Leary S."/>
            <person name="Szabo L."/>
            <person name="Dean R."/>
            <person name="Schein J."/>
        </authorList>
    </citation>
    <scope>NUCLEOTIDE SEQUENCE</scope>
    <source>
        <strain>CRL 75-36-700-3</strain>
    </source>
</reference>
<accession>E3KJ61</accession>
<dbReference type="GeneID" id="10545682"/>